<dbReference type="NCBIfam" id="TIGR01907">
    <property type="entry name" value="casE_Cse3"/>
    <property type="match status" value="1"/>
</dbReference>
<organism evidence="1 2">
    <name type="scientific">Pseudogemmobacter faecipullorum</name>
    <dbReference type="NCBI Taxonomy" id="2755041"/>
    <lineage>
        <taxon>Bacteria</taxon>
        <taxon>Pseudomonadati</taxon>
        <taxon>Pseudomonadota</taxon>
        <taxon>Alphaproteobacteria</taxon>
        <taxon>Rhodobacterales</taxon>
        <taxon>Paracoccaceae</taxon>
        <taxon>Pseudogemmobacter</taxon>
    </lineage>
</organism>
<evidence type="ECO:0000313" key="2">
    <source>
        <dbReference type="Proteomes" id="UP001198571"/>
    </source>
</evidence>
<dbReference type="Pfam" id="PF08798">
    <property type="entry name" value="CRISPR_assoc"/>
    <property type="match status" value="1"/>
</dbReference>
<name>A0ABS8CS21_9RHOB</name>
<accession>A0ABS8CS21</accession>
<sequence>MADAWLGRHHLSQSPEIAALRGLIDPGTRHKGADDPREAGRRTHAHHRLLWGLFADSPDRTRDFLWRAEGPGRFITLSSRRPQASALFDRSEVRPFAPDLRAGDKLAFSLRVNATRAVKTDLGARGKRVDIVMAGLYKVDQPLRAEQRADIAQEAAEIWITAQGLRAGFKALHCEVEGYGVHALPGFNGPRSKPQSHGVLDLKGALEVTEPAAFLTRVVSGFGHARGFGCGLMLIRRM</sequence>
<dbReference type="Gene3D" id="3.30.70.1210">
    <property type="entry name" value="Crispr-associated protein, domain 2"/>
    <property type="match status" value="1"/>
</dbReference>
<dbReference type="SMART" id="SM01101">
    <property type="entry name" value="CRISPR_assoc"/>
    <property type="match status" value="1"/>
</dbReference>
<dbReference type="RefSeq" id="WP_226937619.1">
    <property type="nucleotide sequence ID" value="NZ_JACDXX010000032.1"/>
</dbReference>
<protein>
    <submittedName>
        <fullName evidence="1">Type I-E CRISPR-associated protein Cas6/Cse3/CasE</fullName>
    </submittedName>
</protein>
<comment type="caution">
    <text evidence="1">The sequence shown here is derived from an EMBL/GenBank/DDBJ whole genome shotgun (WGS) entry which is preliminary data.</text>
</comment>
<dbReference type="Proteomes" id="UP001198571">
    <property type="component" value="Unassembled WGS sequence"/>
</dbReference>
<dbReference type="CDD" id="cd09727">
    <property type="entry name" value="Cas6_I-E"/>
    <property type="match status" value="1"/>
</dbReference>
<evidence type="ECO:0000313" key="1">
    <source>
        <dbReference type="EMBL" id="MCB5412194.1"/>
    </source>
</evidence>
<keyword evidence="2" id="KW-1185">Reference proteome</keyword>
<dbReference type="EMBL" id="JACDXX010000032">
    <property type="protein sequence ID" value="MCB5412194.1"/>
    <property type="molecule type" value="Genomic_DNA"/>
</dbReference>
<dbReference type="InterPro" id="IPR010179">
    <property type="entry name" value="CRISPR-assoc_prot_Cse3"/>
</dbReference>
<dbReference type="SUPFAM" id="SSF117987">
    <property type="entry name" value="CRISPR-associated protein"/>
    <property type="match status" value="2"/>
</dbReference>
<proteinExistence type="predicted"/>
<reference evidence="1 2" key="1">
    <citation type="submission" date="2020-07" db="EMBL/GenBank/DDBJ databases">
        <title>Pseudogemmobacter sp. nov., isolated from poultry manure in Taiwan.</title>
        <authorList>
            <person name="Lin S.-Y."/>
            <person name="Tang Y.-S."/>
            <person name="Young C.-C."/>
        </authorList>
    </citation>
    <scope>NUCLEOTIDE SEQUENCE [LARGE SCALE GENOMIC DNA]</scope>
    <source>
        <strain evidence="1 2">CC-YST710</strain>
    </source>
</reference>
<gene>
    <name evidence="1" type="primary">cas6e</name>
    <name evidence="1" type="ORF">H0485_19650</name>
</gene>
<dbReference type="Gene3D" id="3.30.70.1200">
    <property type="entry name" value="Crispr-associated protein, domain 1"/>
    <property type="match status" value="1"/>
</dbReference>